<protein>
    <recommendedName>
        <fullName evidence="4">Dockerin domain-containing protein</fullName>
    </recommendedName>
</protein>
<dbReference type="Gene3D" id="1.10.1330.10">
    <property type="entry name" value="Dockerin domain"/>
    <property type="match status" value="1"/>
</dbReference>
<dbReference type="InterPro" id="IPR036439">
    <property type="entry name" value="Dockerin_dom_sf"/>
</dbReference>
<dbReference type="GO" id="GO:0004553">
    <property type="term" value="F:hydrolase activity, hydrolyzing O-glycosyl compounds"/>
    <property type="evidence" value="ECO:0007669"/>
    <property type="project" value="InterPro"/>
</dbReference>
<dbReference type="InterPro" id="IPR018247">
    <property type="entry name" value="EF_Hand_1_Ca_BS"/>
</dbReference>
<dbReference type="AlphaFoldDB" id="A0A0G1V0Z9"/>
<accession>A0A0G1V0Z9</accession>
<feature type="compositionally biased region" description="Low complexity" evidence="1">
    <location>
        <begin position="350"/>
        <end position="362"/>
    </location>
</feature>
<sequence length="421" mass="43735">MKQLFIATFILTALILPSTAKGYIKSASASYYFGTVLPAESEVYSKASEAAAKVKTAMGGEPAKAVLVITNSGFPAKIIEAVKNSFGTNILVAGTATGADKYQPLSIDFFAPPSTRQMVIIAIGGPSITSVSQADDGAMYGSGGDDAKIIEGAKLMAGKLNPDPAKKNLLLLLGPGHYDNNVQILTGITQAWGNPLPTYVTTLGMGSADGLAASIVNGSVKGSTINAILFTGNFNISSRGIGEGFGGDPVLVSKNLLSQIKTELGGGADVLFYVPGHPQVETGYTTIDPLIMYQNMKNSVTEVFGPVTLVGHHASSETGQKSTTSPAEAVKYHFFAVGIKAAFTITPTKTPTPIKSPTKTPTLPVSKPGDANGDGQVNGLDYLIWLAHYGQNVSGPTNGDFNNSGKADGADYLVWLSNYGL</sequence>
<comment type="caution">
    <text evidence="2">The sequence shown here is derived from an EMBL/GenBank/DDBJ whole genome shotgun (WGS) entry which is preliminary data.</text>
</comment>
<evidence type="ECO:0000313" key="2">
    <source>
        <dbReference type="EMBL" id="KKU63605.1"/>
    </source>
</evidence>
<evidence type="ECO:0008006" key="4">
    <source>
        <dbReference type="Google" id="ProtNLM"/>
    </source>
</evidence>
<feature type="region of interest" description="Disordered" evidence="1">
    <location>
        <begin position="350"/>
        <end position="371"/>
    </location>
</feature>
<proteinExistence type="predicted"/>
<organism evidence="2 3">
    <name type="scientific">Candidatus Amesbacteria bacterium GW2011_GWA1_47_16</name>
    <dbReference type="NCBI Taxonomy" id="1618353"/>
    <lineage>
        <taxon>Bacteria</taxon>
        <taxon>Candidatus Amesiibacteriota</taxon>
    </lineage>
</organism>
<gene>
    <name evidence="2" type="ORF">UX87_C0020G0002</name>
</gene>
<name>A0A0G1V0Z9_9BACT</name>
<dbReference type="Pfam" id="PF00404">
    <property type="entry name" value="Dockerin_1"/>
    <property type="match status" value="1"/>
</dbReference>
<dbReference type="Proteomes" id="UP000034364">
    <property type="component" value="Unassembled WGS sequence"/>
</dbReference>
<dbReference type="InterPro" id="IPR002105">
    <property type="entry name" value="Dockerin_1_rpt"/>
</dbReference>
<dbReference type="GO" id="GO:0000272">
    <property type="term" value="P:polysaccharide catabolic process"/>
    <property type="evidence" value="ECO:0007669"/>
    <property type="project" value="InterPro"/>
</dbReference>
<evidence type="ECO:0000313" key="3">
    <source>
        <dbReference type="Proteomes" id="UP000034364"/>
    </source>
</evidence>
<dbReference type="SUPFAM" id="SSF63446">
    <property type="entry name" value="Type I dockerin domain"/>
    <property type="match status" value="1"/>
</dbReference>
<evidence type="ECO:0000256" key="1">
    <source>
        <dbReference type="SAM" id="MobiDB-lite"/>
    </source>
</evidence>
<dbReference type="PROSITE" id="PS00018">
    <property type="entry name" value="EF_HAND_1"/>
    <property type="match status" value="1"/>
</dbReference>
<dbReference type="EMBL" id="LCNV01000020">
    <property type="protein sequence ID" value="KKU63605.1"/>
    <property type="molecule type" value="Genomic_DNA"/>
</dbReference>
<reference evidence="2 3" key="1">
    <citation type="journal article" date="2015" name="Nature">
        <title>rRNA introns, odd ribosomes, and small enigmatic genomes across a large radiation of phyla.</title>
        <authorList>
            <person name="Brown C.T."/>
            <person name="Hug L.A."/>
            <person name="Thomas B.C."/>
            <person name="Sharon I."/>
            <person name="Castelle C.J."/>
            <person name="Singh A."/>
            <person name="Wilkins M.J."/>
            <person name="Williams K.H."/>
            <person name="Banfield J.F."/>
        </authorList>
    </citation>
    <scope>NUCLEOTIDE SEQUENCE [LARGE SCALE GENOMIC DNA]</scope>
</reference>